<dbReference type="AlphaFoldDB" id="A0A9W8XQL3"/>
<evidence type="ECO:0000313" key="1">
    <source>
        <dbReference type="EMBL" id="KAJ4356447.1"/>
    </source>
</evidence>
<evidence type="ECO:0008006" key="3">
    <source>
        <dbReference type="Google" id="ProtNLM"/>
    </source>
</evidence>
<dbReference type="GeneID" id="80908010"/>
<dbReference type="Proteomes" id="UP001140513">
    <property type="component" value="Unassembled WGS sequence"/>
</dbReference>
<dbReference type="InterPro" id="IPR050272">
    <property type="entry name" value="Isochorismatase-like_hydrls"/>
</dbReference>
<dbReference type="SUPFAM" id="SSF52499">
    <property type="entry name" value="Isochorismatase-like hydrolases"/>
    <property type="match status" value="1"/>
</dbReference>
<dbReference type="EMBL" id="JAPEUX010000003">
    <property type="protein sequence ID" value="KAJ4356447.1"/>
    <property type="molecule type" value="Genomic_DNA"/>
</dbReference>
<reference evidence="1" key="1">
    <citation type="submission" date="2022-10" db="EMBL/GenBank/DDBJ databases">
        <title>Tapping the CABI collections for fungal endophytes: first genome assemblies for Collariella, Neodidymelliopsis, Ascochyta clinopodiicola, Didymella pomorum, Didymosphaeria variabile, Neocosmospora piperis and Neocucurbitaria cava.</title>
        <authorList>
            <person name="Hill R."/>
        </authorList>
    </citation>
    <scope>NUCLEOTIDE SEQUENCE</scope>
    <source>
        <strain evidence="1">IMI 356815</strain>
    </source>
</reference>
<name>A0A9W8XQL3_9PLEO</name>
<gene>
    <name evidence="1" type="ORF">N0V89_004480</name>
</gene>
<protein>
    <recommendedName>
        <fullName evidence="3">Isochorismatase hydrolase</fullName>
    </recommendedName>
</protein>
<proteinExistence type="predicted"/>
<dbReference type="OrthoDB" id="167809at2759"/>
<sequence>MATEKARKSLIGSPGNFWLHHTNHGFNLTHPSSPREPITTPTLTIETTTSPITVDPSKSALVIIDMQNFFLSTALGRTPGGPGHKASDNLFTHAIPAARKAGMKVVWLNWGLTEEDLKTMPPAVRRCFGFFAIPEGEEFERDFSPGPKSVGVDRFGVPRNEHGKEAMYHGLGAPCGSVTLDSGETIAGGDLLVRESWNADIYPPLKEVYNSTSDAWIHKNRMSGLWGSSTPFQAFLEKEGLKTLFFAGVNTDQVYVGVAKQDGMSWDELDYNELS</sequence>
<dbReference type="PANTHER" id="PTHR43540:SF9">
    <property type="entry name" value="FAMILY HYDROLASE, PUTATIVE (AFU_ORTHOLOGUE AFUA_2G08700)-RELATED"/>
    <property type="match status" value="1"/>
</dbReference>
<dbReference type="PANTHER" id="PTHR43540">
    <property type="entry name" value="PEROXYUREIDOACRYLATE/UREIDOACRYLATE AMIDOHYDROLASE-RELATED"/>
    <property type="match status" value="1"/>
</dbReference>
<accession>A0A9W8XQL3</accession>
<dbReference type="InterPro" id="IPR036380">
    <property type="entry name" value="Isochorismatase-like_sf"/>
</dbReference>
<evidence type="ECO:0000313" key="2">
    <source>
        <dbReference type="Proteomes" id="UP001140513"/>
    </source>
</evidence>
<keyword evidence="2" id="KW-1185">Reference proteome</keyword>
<dbReference type="RefSeq" id="XP_056073573.1">
    <property type="nucleotide sequence ID" value="XM_056213265.1"/>
</dbReference>
<comment type="caution">
    <text evidence="1">The sequence shown here is derived from an EMBL/GenBank/DDBJ whole genome shotgun (WGS) entry which is preliminary data.</text>
</comment>
<dbReference type="Gene3D" id="3.40.50.850">
    <property type="entry name" value="Isochorismatase-like"/>
    <property type="match status" value="1"/>
</dbReference>
<organism evidence="1 2">
    <name type="scientific">Didymosphaeria variabile</name>
    <dbReference type="NCBI Taxonomy" id="1932322"/>
    <lineage>
        <taxon>Eukaryota</taxon>
        <taxon>Fungi</taxon>
        <taxon>Dikarya</taxon>
        <taxon>Ascomycota</taxon>
        <taxon>Pezizomycotina</taxon>
        <taxon>Dothideomycetes</taxon>
        <taxon>Pleosporomycetidae</taxon>
        <taxon>Pleosporales</taxon>
        <taxon>Massarineae</taxon>
        <taxon>Didymosphaeriaceae</taxon>
        <taxon>Didymosphaeria</taxon>
    </lineage>
</organism>